<evidence type="ECO:0000313" key="3">
    <source>
        <dbReference type="Proteomes" id="UP001501094"/>
    </source>
</evidence>
<dbReference type="Proteomes" id="UP001501094">
    <property type="component" value="Unassembled WGS sequence"/>
</dbReference>
<comment type="caution">
    <text evidence="2">The sequence shown here is derived from an EMBL/GenBank/DDBJ whole genome shotgun (WGS) entry which is preliminary data.</text>
</comment>
<feature type="signal peptide" evidence="1">
    <location>
        <begin position="1"/>
        <end position="27"/>
    </location>
</feature>
<dbReference type="EMBL" id="BAAANL010000001">
    <property type="protein sequence ID" value="GAA1850255.1"/>
    <property type="molecule type" value="Genomic_DNA"/>
</dbReference>
<reference evidence="3" key="1">
    <citation type="journal article" date="2019" name="Int. J. Syst. Evol. Microbiol.">
        <title>The Global Catalogue of Microorganisms (GCM) 10K type strain sequencing project: providing services to taxonomists for standard genome sequencing and annotation.</title>
        <authorList>
            <consortium name="The Broad Institute Genomics Platform"/>
            <consortium name="The Broad Institute Genome Sequencing Center for Infectious Disease"/>
            <person name="Wu L."/>
            <person name="Ma J."/>
        </authorList>
    </citation>
    <scope>NUCLEOTIDE SEQUENCE [LARGE SCALE GENOMIC DNA]</scope>
    <source>
        <strain evidence="3">JCM 14326</strain>
    </source>
</reference>
<keyword evidence="3" id="KW-1185">Reference proteome</keyword>
<proteinExistence type="predicted"/>
<dbReference type="RefSeq" id="WP_344098917.1">
    <property type="nucleotide sequence ID" value="NZ_BAAANL010000001.1"/>
</dbReference>
<evidence type="ECO:0000256" key="1">
    <source>
        <dbReference type="SAM" id="SignalP"/>
    </source>
</evidence>
<evidence type="ECO:0008006" key="4">
    <source>
        <dbReference type="Google" id="ProtNLM"/>
    </source>
</evidence>
<organism evidence="2 3">
    <name type="scientific">Myceligenerans crystallogenes</name>
    <dbReference type="NCBI Taxonomy" id="316335"/>
    <lineage>
        <taxon>Bacteria</taxon>
        <taxon>Bacillati</taxon>
        <taxon>Actinomycetota</taxon>
        <taxon>Actinomycetes</taxon>
        <taxon>Micrococcales</taxon>
        <taxon>Promicromonosporaceae</taxon>
        <taxon>Myceligenerans</taxon>
    </lineage>
</organism>
<keyword evidence="1" id="KW-0732">Signal</keyword>
<sequence length="156" mass="16629">MNTTKRAFAALAGGALALLFAVGGAQAAQAVQENRDMIRAEVVTTDAQIGTAGVDTTFAETDTFAASAHGCPSGYVCIYSSQYDLDNGIVEHWYSAYGSHQLYDEYGYHYIYNNQTGGAGFTLCQGSFGTDCGGTPRDVGTYYLDLTPYNSIKLVP</sequence>
<evidence type="ECO:0000313" key="2">
    <source>
        <dbReference type="EMBL" id="GAA1850255.1"/>
    </source>
</evidence>
<feature type="chain" id="PRO_5047440514" description="Peptidase inhibitor family I36" evidence="1">
    <location>
        <begin position="28"/>
        <end position="156"/>
    </location>
</feature>
<accession>A0ABP4ZBX7</accession>
<name>A0ABP4ZBX7_9MICO</name>
<gene>
    <name evidence="2" type="ORF">GCM10009751_03190</name>
</gene>
<protein>
    <recommendedName>
        <fullName evidence="4">Peptidase inhibitor family I36</fullName>
    </recommendedName>
</protein>